<reference evidence="1" key="1">
    <citation type="submission" date="2020-07" db="EMBL/GenBank/DDBJ databases">
        <title>Clarias magur genome sequencing, assembly and annotation.</title>
        <authorList>
            <person name="Kushwaha B."/>
            <person name="Kumar R."/>
            <person name="Das P."/>
            <person name="Joshi C.G."/>
            <person name="Kumar D."/>
            <person name="Nagpure N.S."/>
            <person name="Pandey M."/>
            <person name="Agarwal S."/>
            <person name="Srivastava S."/>
            <person name="Singh M."/>
            <person name="Sahoo L."/>
            <person name="Jayasankar P."/>
            <person name="Meher P.K."/>
            <person name="Koringa P.G."/>
            <person name="Iquebal M.A."/>
            <person name="Das S.P."/>
            <person name="Bit A."/>
            <person name="Patnaik S."/>
            <person name="Patel N."/>
            <person name="Shah T.M."/>
            <person name="Hinsu A."/>
            <person name="Jena J.K."/>
        </authorList>
    </citation>
    <scope>NUCLEOTIDE SEQUENCE</scope>
    <source>
        <strain evidence="1">CIFAMagur01</strain>
        <tissue evidence="1">Testis</tissue>
    </source>
</reference>
<dbReference type="AlphaFoldDB" id="A0A8J4UTW6"/>
<keyword evidence="2" id="KW-1185">Reference proteome</keyword>
<dbReference type="Proteomes" id="UP000727407">
    <property type="component" value="Unassembled WGS sequence"/>
</dbReference>
<evidence type="ECO:0000313" key="1">
    <source>
        <dbReference type="EMBL" id="KAF5906022.1"/>
    </source>
</evidence>
<name>A0A8J4UTW6_CLAMG</name>
<dbReference type="EMBL" id="QNUK01000038">
    <property type="protein sequence ID" value="KAF5906022.1"/>
    <property type="molecule type" value="Genomic_DNA"/>
</dbReference>
<gene>
    <name evidence="1" type="primary">mycbp2</name>
    <name evidence="1" type="ORF">DAT39_004300</name>
</gene>
<sequence length="131" mass="14664">MATKHAFHPKTHSWVRGTFLSTTDFSRRTGSSDIEFRTFGADAEGRRLLNRIHFIPGRLKNNAYAKGCPPTAENCDNRPQEGTTAVTFYPTPDIQWSCLEQSSAWHRSRGTRALKKVAQATGTCDGSHRLL</sequence>
<organism evidence="1 2">
    <name type="scientific">Clarias magur</name>
    <name type="common">Asian catfish</name>
    <name type="synonym">Macropteronotus magur</name>
    <dbReference type="NCBI Taxonomy" id="1594786"/>
    <lineage>
        <taxon>Eukaryota</taxon>
        <taxon>Metazoa</taxon>
        <taxon>Chordata</taxon>
        <taxon>Craniata</taxon>
        <taxon>Vertebrata</taxon>
        <taxon>Euteleostomi</taxon>
        <taxon>Actinopterygii</taxon>
        <taxon>Neopterygii</taxon>
        <taxon>Teleostei</taxon>
        <taxon>Ostariophysi</taxon>
        <taxon>Siluriformes</taxon>
        <taxon>Clariidae</taxon>
        <taxon>Clarias</taxon>
    </lineage>
</organism>
<proteinExistence type="predicted"/>
<keyword evidence="1" id="KW-0560">Oxidoreductase</keyword>
<evidence type="ECO:0000313" key="2">
    <source>
        <dbReference type="Proteomes" id="UP000727407"/>
    </source>
</evidence>
<protein>
    <submittedName>
        <fullName evidence="1">Ketocytochalasin monooxygenase</fullName>
    </submittedName>
</protein>
<keyword evidence="1" id="KW-0503">Monooxygenase</keyword>
<comment type="caution">
    <text evidence="1">The sequence shown here is derived from an EMBL/GenBank/DDBJ whole genome shotgun (WGS) entry which is preliminary data.</text>
</comment>
<accession>A0A8J4UTW6</accession>
<dbReference type="GO" id="GO:0004497">
    <property type="term" value="F:monooxygenase activity"/>
    <property type="evidence" value="ECO:0007669"/>
    <property type="project" value="UniProtKB-KW"/>
</dbReference>